<feature type="transmembrane region" description="Helical" evidence="5">
    <location>
        <begin position="30"/>
        <end position="48"/>
    </location>
</feature>
<feature type="transmembrane region" description="Helical" evidence="5">
    <location>
        <begin position="132"/>
        <end position="153"/>
    </location>
</feature>
<comment type="caution">
    <text evidence="7">The sequence shown here is derived from an EMBL/GenBank/DDBJ whole genome shotgun (WGS) entry which is preliminary data.</text>
</comment>
<feature type="transmembrane region" description="Helical" evidence="5">
    <location>
        <begin position="108"/>
        <end position="126"/>
    </location>
</feature>
<dbReference type="InterPro" id="IPR050925">
    <property type="entry name" value="Rhomboid_protease_S54"/>
</dbReference>
<keyword evidence="7" id="KW-0378">Hydrolase</keyword>
<feature type="transmembrane region" description="Helical" evidence="5">
    <location>
        <begin position="160"/>
        <end position="178"/>
    </location>
</feature>
<dbReference type="SUPFAM" id="SSF144091">
    <property type="entry name" value="Rhomboid-like"/>
    <property type="match status" value="1"/>
</dbReference>
<dbReference type="InterPro" id="IPR035952">
    <property type="entry name" value="Rhomboid-like_sf"/>
</dbReference>
<sequence>MTGSLGPYGGAGGGLTPSGSAEAKRTSWPLWLRSAVVIVALTALLYVVEAIDAVSDHDLDSAGIESRETDGLSGIVFSPFLHDGWEHLLANTIPGMVLGFLVLMAKRFIVTTLIVWVVSGLGVWLFSPSYVVTVGASGIIFGWLTYILVRGLFNRDIWQILLGVVVFVVYGGVLWGVVPTDGRVSWQGHLFGAIGGVLAAWYLSGKDRKRGDGAAPTPYGGNGMGASGFGNKGGAAL</sequence>
<dbReference type="Gene3D" id="1.20.1540.10">
    <property type="entry name" value="Rhomboid-like"/>
    <property type="match status" value="1"/>
</dbReference>
<evidence type="ECO:0000256" key="2">
    <source>
        <dbReference type="ARBA" id="ARBA00022692"/>
    </source>
</evidence>
<dbReference type="GO" id="GO:0016020">
    <property type="term" value="C:membrane"/>
    <property type="evidence" value="ECO:0007669"/>
    <property type="project" value="UniProtKB-SubCell"/>
</dbReference>
<evidence type="ECO:0000256" key="3">
    <source>
        <dbReference type="ARBA" id="ARBA00022989"/>
    </source>
</evidence>
<feature type="transmembrane region" description="Helical" evidence="5">
    <location>
        <begin position="85"/>
        <end position="103"/>
    </location>
</feature>
<dbReference type="Proteomes" id="UP000225108">
    <property type="component" value="Unassembled WGS sequence"/>
</dbReference>
<feature type="domain" description="Peptidase S54 rhomboid" evidence="6">
    <location>
        <begin position="73"/>
        <end position="204"/>
    </location>
</feature>
<feature type="transmembrane region" description="Helical" evidence="5">
    <location>
        <begin position="184"/>
        <end position="203"/>
    </location>
</feature>
<organism evidence="7 8">
    <name type="scientific">Williamsia marianensis</name>
    <dbReference type="NCBI Taxonomy" id="85044"/>
    <lineage>
        <taxon>Bacteria</taxon>
        <taxon>Bacillati</taxon>
        <taxon>Actinomycetota</taxon>
        <taxon>Actinomycetes</taxon>
        <taxon>Mycobacteriales</taxon>
        <taxon>Nocardiaceae</taxon>
        <taxon>Williamsia</taxon>
    </lineage>
</organism>
<keyword evidence="7" id="KW-0645">Protease</keyword>
<proteinExistence type="predicted"/>
<comment type="subcellular location">
    <subcellularLocation>
        <location evidence="1">Membrane</location>
        <topology evidence="1">Multi-pass membrane protein</topology>
    </subcellularLocation>
</comment>
<name>A0A2G3PFE6_WILMA</name>
<dbReference type="PANTHER" id="PTHR43731:SF9">
    <property type="entry name" value="SLR1461 PROTEIN"/>
    <property type="match status" value="1"/>
</dbReference>
<dbReference type="GO" id="GO:0006508">
    <property type="term" value="P:proteolysis"/>
    <property type="evidence" value="ECO:0007669"/>
    <property type="project" value="UniProtKB-KW"/>
</dbReference>
<accession>A0A2G3PFE6</accession>
<evidence type="ECO:0000256" key="4">
    <source>
        <dbReference type="ARBA" id="ARBA00023136"/>
    </source>
</evidence>
<evidence type="ECO:0000313" key="8">
    <source>
        <dbReference type="Proteomes" id="UP000225108"/>
    </source>
</evidence>
<dbReference type="InterPro" id="IPR022764">
    <property type="entry name" value="Peptidase_S54_rhomboid_dom"/>
</dbReference>
<dbReference type="EMBL" id="PEBD01000012">
    <property type="protein sequence ID" value="PHV64534.1"/>
    <property type="molecule type" value="Genomic_DNA"/>
</dbReference>
<evidence type="ECO:0000259" key="6">
    <source>
        <dbReference type="Pfam" id="PF01694"/>
    </source>
</evidence>
<evidence type="ECO:0000313" key="7">
    <source>
        <dbReference type="EMBL" id="PHV64534.1"/>
    </source>
</evidence>
<dbReference type="GO" id="GO:0004252">
    <property type="term" value="F:serine-type endopeptidase activity"/>
    <property type="evidence" value="ECO:0007669"/>
    <property type="project" value="InterPro"/>
</dbReference>
<dbReference type="RefSeq" id="WP_099384823.1">
    <property type="nucleotide sequence ID" value="NZ_PEBD01000012.1"/>
</dbReference>
<dbReference type="AlphaFoldDB" id="A0A2G3PFE6"/>
<protein>
    <submittedName>
        <fullName evidence="7">Rhomboid family intramembrane serine protease</fullName>
    </submittedName>
</protein>
<dbReference type="Pfam" id="PF01694">
    <property type="entry name" value="Rhomboid"/>
    <property type="match status" value="1"/>
</dbReference>
<dbReference type="PANTHER" id="PTHR43731">
    <property type="entry name" value="RHOMBOID PROTEASE"/>
    <property type="match status" value="1"/>
</dbReference>
<keyword evidence="3 5" id="KW-1133">Transmembrane helix</keyword>
<keyword evidence="4 5" id="KW-0472">Membrane</keyword>
<keyword evidence="2 5" id="KW-0812">Transmembrane</keyword>
<reference evidence="7 8" key="1">
    <citation type="submission" date="2017-10" db="EMBL/GenBank/DDBJ databases">
        <title>The draft genome sequence of Williamsia sp. BULT 1.1 isolated from the semi-arid grassland soils from South Africa.</title>
        <authorList>
            <person name="Kabwe M.H."/>
            <person name="Govender N."/>
            <person name="Mutseka Lunga P."/>
            <person name="Vikram S."/>
            <person name="Makhalanyane T.P."/>
        </authorList>
    </citation>
    <scope>NUCLEOTIDE SEQUENCE [LARGE SCALE GENOMIC DNA]</scope>
    <source>
        <strain evidence="7 8">BULT 1.1</strain>
    </source>
</reference>
<gene>
    <name evidence="7" type="ORF">CSW57_22200</name>
</gene>
<evidence type="ECO:0000256" key="1">
    <source>
        <dbReference type="ARBA" id="ARBA00004141"/>
    </source>
</evidence>
<evidence type="ECO:0000256" key="5">
    <source>
        <dbReference type="SAM" id="Phobius"/>
    </source>
</evidence>